<dbReference type="RefSeq" id="WP_194449445.1">
    <property type="nucleotide sequence ID" value="NZ_CP063849.1"/>
</dbReference>
<dbReference type="Proteomes" id="UP000593892">
    <property type="component" value="Chromosome"/>
</dbReference>
<reference evidence="1 2" key="1">
    <citation type="submission" date="2020-10" db="EMBL/GenBank/DDBJ databases">
        <title>Complete genome sequence of Paludibaculum fermentans P105T, a facultatively anaerobic acidobacterium capable of dissimilatory Fe(III) reduction.</title>
        <authorList>
            <person name="Dedysh S.N."/>
            <person name="Beletsky A.V."/>
            <person name="Kulichevskaya I.S."/>
            <person name="Mardanov A.V."/>
            <person name="Ravin N.V."/>
        </authorList>
    </citation>
    <scope>NUCLEOTIDE SEQUENCE [LARGE SCALE GENOMIC DNA]</scope>
    <source>
        <strain evidence="1 2">P105</strain>
    </source>
</reference>
<dbReference type="AlphaFoldDB" id="A0A7S7NQA9"/>
<gene>
    <name evidence="1" type="ORF">IRI77_34395</name>
</gene>
<proteinExistence type="predicted"/>
<name>A0A7S7NQA9_PALFE</name>
<organism evidence="1 2">
    <name type="scientific">Paludibaculum fermentans</name>
    <dbReference type="NCBI Taxonomy" id="1473598"/>
    <lineage>
        <taxon>Bacteria</taxon>
        <taxon>Pseudomonadati</taxon>
        <taxon>Acidobacteriota</taxon>
        <taxon>Terriglobia</taxon>
        <taxon>Bryobacterales</taxon>
        <taxon>Bryobacteraceae</taxon>
        <taxon>Paludibaculum</taxon>
    </lineage>
</organism>
<evidence type="ECO:0000313" key="1">
    <source>
        <dbReference type="EMBL" id="QOY87778.1"/>
    </source>
</evidence>
<accession>A0A7S7NQA9</accession>
<dbReference type="KEGG" id="pfer:IRI77_34395"/>
<sequence length="144" mass="15829">MIDFAIITSFRLVRRLAMGEGATAMYLLICPREDQAEAEEELKAEVELQLGAPLPIYRSSELLSWSGETASPGVPAVQLLNIEQWSLELVAALDTHVVRVERNAAQLLFLTTDAIAEQLLVGAPNLRNRLTEILQFIPESDGGV</sequence>
<dbReference type="EMBL" id="CP063849">
    <property type="protein sequence ID" value="QOY87778.1"/>
    <property type="molecule type" value="Genomic_DNA"/>
</dbReference>
<protein>
    <submittedName>
        <fullName evidence="1">Uncharacterized protein</fullName>
    </submittedName>
</protein>
<evidence type="ECO:0000313" key="2">
    <source>
        <dbReference type="Proteomes" id="UP000593892"/>
    </source>
</evidence>
<keyword evidence="2" id="KW-1185">Reference proteome</keyword>